<feature type="transmembrane region" description="Helical" evidence="7">
    <location>
        <begin position="372"/>
        <end position="397"/>
    </location>
</feature>
<evidence type="ECO:0000256" key="7">
    <source>
        <dbReference type="SAM" id="Phobius"/>
    </source>
</evidence>
<evidence type="ECO:0000256" key="1">
    <source>
        <dbReference type="ARBA" id="ARBA00004651"/>
    </source>
</evidence>
<dbReference type="RefSeq" id="WP_331207324.1">
    <property type="nucleotide sequence ID" value="NZ_JAZGQL010000005.1"/>
</dbReference>
<evidence type="ECO:0000259" key="8">
    <source>
        <dbReference type="PROSITE" id="PS50850"/>
    </source>
</evidence>
<dbReference type="InterPro" id="IPR036259">
    <property type="entry name" value="MFS_trans_sf"/>
</dbReference>
<accession>A0ABU7SAP2</accession>
<evidence type="ECO:0000256" key="3">
    <source>
        <dbReference type="ARBA" id="ARBA00022475"/>
    </source>
</evidence>
<dbReference type="SUPFAM" id="SSF103473">
    <property type="entry name" value="MFS general substrate transporter"/>
    <property type="match status" value="1"/>
</dbReference>
<gene>
    <name evidence="9" type="ORF">V1634_09270</name>
</gene>
<evidence type="ECO:0000313" key="10">
    <source>
        <dbReference type="Proteomes" id="UP001339911"/>
    </source>
</evidence>
<dbReference type="Gene3D" id="1.20.1250.20">
    <property type="entry name" value="MFS general substrate transporter like domains"/>
    <property type="match status" value="1"/>
</dbReference>
<keyword evidence="2" id="KW-0813">Transport</keyword>
<dbReference type="CDD" id="cd17321">
    <property type="entry name" value="MFS_MMR_MDR_like"/>
    <property type="match status" value="1"/>
</dbReference>
<dbReference type="PROSITE" id="PS50850">
    <property type="entry name" value="MFS"/>
    <property type="match status" value="1"/>
</dbReference>
<evidence type="ECO:0000256" key="6">
    <source>
        <dbReference type="ARBA" id="ARBA00023136"/>
    </source>
</evidence>
<feature type="transmembrane region" description="Helical" evidence="7">
    <location>
        <begin position="314"/>
        <end position="332"/>
    </location>
</feature>
<feature type="domain" description="Major facilitator superfamily (MFS) profile" evidence="8">
    <location>
        <begin position="23"/>
        <end position="472"/>
    </location>
</feature>
<feature type="transmembrane region" description="Helical" evidence="7">
    <location>
        <begin position="445"/>
        <end position="467"/>
    </location>
</feature>
<name>A0ABU7SAP2_9ACTN</name>
<dbReference type="Pfam" id="PF07690">
    <property type="entry name" value="MFS_1"/>
    <property type="match status" value="1"/>
</dbReference>
<dbReference type="PROSITE" id="PS00216">
    <property type="entry name" value="SUGAR_TRANSPORT_1"/>
    <property type="match status" value="1"/>
</dbReference>
<evidence type="ECO:0000256" key="4">
    <source>
        <dbReference type="ARBA" id="ARBA00022692"/>
    </source>
</evidence>
<evidence type="ECO:0000256" key="2">
    <source>
        <dbReference type="ARBA" id="ARBA00022448"/>
    </source>
</evidence>
<protein>
    <submittedName>
        <fullName evidence="9">MFS transporter</fullName>
    </submittedName>
</protein>
<dbReference type="Gene3D" id="1.20.1720.10">
    <property type="entry name" value="Multidrug resistance protein D"/>
    <property type="match status" value="1"/>
</dbReference>
<sequence length="490" mass="50651">MEPAGVTATPTAHDERDPRRWTALVVLCCASFLVILDSQIIIVGMPAIQSALALDASAAQWILTANLLTFGGLLLLGGRSADLLGRRRIFMAGLIGFLLTSLFSGLAWNAEVMIAARAVHGISSAMMVPSALSILMSTFEEGAERNKAIAAWSAVGGIGATTAMLVGGWLTSNLGWESVFLVNVPVVLVLLVVSPLVLRESRDHGRRRTFDLAGALTSTAALVALVYAISEAPAAGWSSVQTTGLLALVVVLGVVFVGIEARSSAPLVPLRTLRMRSVATGNLLMALVAMLVFSLSFFSSLYGQQVLGYSAIEYGFLGSIMPVMAIVGAYVGQAVVTRRGFRPAAVPGVLMLGVACAMLIMISVRGDYLSDLFFPFVIFGLGLGIAHTTASIVALTGVAESESGLASGLVHAAFQVGGGFGIAIVSTVAVSFSTGPDEASALTNGFRAGFVACVAFAVVALAFAVAVPGRRRATVAAPEEQVRPAPVVGP</sequence>
<comment type="subcellular location">
    <subcellularLocation>
        <location evidence="1">Cell membrane</location>
        <topology evidence="1">Multi-pass membrane protein</topology>
    </subcellularLocation>
</comment>
<feature type="transmembrane region" description="Helical" evidence="7">
    <location>
        <begin position="178"/>
        <end position="198"/>
    </location>
</feature>
<evidence type="ECO:0000256" key="5">
    <source>
        <dbReference type="ARBA" id="ARBA00022989"/>
    </source>
</evidence>
<proteinExistence type="predicted"/>
<evidence type="ECO:0000313" key="9">
    <source>
        <dbReference type="EMBL" id="MEE6307013.1"/>
    </source>
</evidence>
<reference evidence="9 10" key="1">
    <citation type="submission" date="2024-01" db="EMBL/GenBank/DDBJ databases">
        <title>Genome insights into Plantactinospora veratri sp. nov.</title>
        <authorList>
            <person name="Wang L."/>
        </authorList>
    </citation>
    <scope>NUCLEOTIDE SEQUENCE [LARGE SCALE GENOMIC DNA]</scope>
    <source>
        <strain evidence="9 10">NEAU-FHS4</strain>
    </source>
</reference>
<comment type="caution">
    <text evidence="9">The sequence shown here is derived from an EMBL/GenBank/DDBJ whole genome shotgun (WGS) entry which is preliminary data.</text>
</comment>
<feature type="transmembrane region" description="Helical" evidence="7">
    <location>
        <begin position="282"/>
        <end position="302"/>
    </location>
</feature>
<feature type="transmembrane region" description="Helical" evidence="7">
    <location>
        <begin position="114"/>
        <end position="136"/>
    </location>
</feature>
<feature type="transmembrane region" description="Helical" evidence="7">
    <location>
        <begin position="21"/>
        <end position="46"/>
    </location>
</feature>
<dbReference type="Proteomes" id="UP001339911">
    <property type="component" value="Unassembled WGS sequence"/>
</dbReference>
<dbReference type="InterPro" id="IPR020846">
    <property type="entry name" value="MFS_dom"/>
</dbReference>
<keyword evidence="6 7" id="KW-0472">Membrane</keyword>
<keyword evidence="10" id="KW-1185">Reference proteome</keyword>
<dbReference type="InterPro" id="IPR011701">
    <property type="entry name" value="MFS"/>
</dbReference>
<dbReference type="InterPro" id="IPR005829">
    <property type="entry name" value="Sugar_transporter_CS"/>
</dbReference>
<keyword evidence="3" id="KW-1003">Cell membrane</keyword>
<dbReference type="PANTHER" id="PTHR42718">
    <property type="entry name" value="MAJOR FACILITATOR SUPERFAMILY MULTIDRUG TRANSPORTER MFSC"/>
    <property type="match status" value="1"/>
</dbReference>
<feature type="transmembrane region" description="Helical" evidence="7">
    <location>
        <begin position="89"/>
        <end position="108"/>
    </location>
</feature>
<feature type="transmembrane region" description="Helical" evidence="7">
    <location>
        <begin position="409"/>
        <end position="433"/>
    </location>
</feature>
<dbReference type="PANTHER" id="PTHR42718:SF46">
    <property type="entry name" value="BLR6921 PROTEIN"/>
    <property type="match status" value="1"/>
</dbReference>
<feature type="transmembrane region" description="Helical" evidence="7">
    <location>
        <begin position="242"/>
        <end position="261"/>
    </location>
</feature>
<feature type="transmembrane region" description="Helical" evidence="7">
    <location>
        <begin position="148"/>
        <end position="172"/>
    </location>
</feature>
<keyword evidence="4 7" id="KW-0812">Transmembrane</keyword>
<dbReference type="EMBL" id="JAZGQL010000005">
    <property type="protein sequence ID" value="MEE6307013.1"/>
    <property type="molecule type" value="Genomic_DNA"/>
</dbReference>
<organism evidence="9 10">
    <name type="scientific">Plantactinospora veratri</name>
    <dbReference type="NCBI Taxonomy" id="1436122"/>
    <lineage>
        <taxon>Bacteria</taxon>
        <taxon>Bacillati</taxon>
        <taxon>Actinomycetota</taxon>
        <taxon>Actinomycetes</taxon>
        <taxon>Micromonosporales</taxon>
        <taxon>Micromonosporaceae</taxon>
        <taxon>Plantactinospora</taxon>
    </lineage>
</organism>
<feature type="transmembrane region" description="Helical" evidence="7">
    <location>
        <begin position="344"/>
        <end position="366"/>
    </location>
</feature>
<keyword evidence="5 7" id="KW-1133">Transmembrane helix</keyword>
<feature type="transmembrane region" description="Helical" evidence="7">
    <location>
        <begin position="58"/>
        <end position="77"/>
    </location>
</feature>
<feature type="transmembrane region" description="Helical" evidence="7">
    <location>
        <begin position="210"/>
        <end position="230"/>
    </location>
</feature>